<dbReference type="EMBL" id="CAXKWB010000080">
    <property type="protein sequence ID" value="CAL4059071.1"/>
    <property type="molecule type" value="Genomic_DNA"/>
</dbReference>
<keyword evidence="3" id="KW-1185">Reference proteome</keyword>
<proteinExistence type="predicted"/>
<feature type="chain" id="PRO_5043842075" evidence="1">
    <location>
        <begin position="19"/>
        <end position="189"/>
    </location>
</feature>
<keyword evidence="1" id="KW-0732">Signal</keyword>
<gene>
    <name evidence="2" type="ORF">MNOR_LOCUS374</name>
</gene>
<evidence type="ECO:0000313" key="2">
    <source>
        <dbReference type="EMBL" id="CAL4059071.1"/>
    </source>
</evidence>
<dbReference type="Proteomes" id="UP001497623">
    <property type="component" value="Unassembled WGS sequence"/>
</dbReference>
<evidence type="ECO:0000256" key="1">
    <source>
        <dbReference type="SAM" id="SignalP"/>
    </source>
</evidence>
<sequence>MALQQLLVVVFLSASASGTILRYDGFPSIINAQAPVFSELHHPYTMQSVLSHPYLQKHNHSALVNRLEPLYHNTTLTRVTRSLSRKTRAFDLETLMEAALGLEVKWYAPLAHFDEHGEFAAGFIAENEWDIFTMTEETARSWKGQFNPLVRNIEKMITLMGVDGRSCVLRAICELSAKPWMQPGGLTGK</sequence>
<name>A0AAV2PIT1_MEGNR</name>
<dbReference type="Pfam" id="PF07841">
    <property type="entry name" value="DM4_12"/>
    <property type="match status" value="1"/>
</dbReference>
<reference evidence="2 3" key="1">
    <citation type="submission" date="2024-05" db="EMBL/GenBank/DDBJ databases">
        <authorList>
            <person name="Wallberg A."/>
        </authorList>
    </citation>
    <scope>NUCLEOTIDE SEQUENCE [LARGE SCALE GENOMIC DNA]</scope>
</reference>
<feature type="signal peptide" evidence="1">
    <location>
        <begin position="1"/>
        <end position="18"/>
    </location>
</feature>
<protein>
    <submittedName>
        <fullName evidence="2">Uncharacterized protein</fullName>
    </submittedName>
</protein>
<evidence type="ECO:0000313" key="3">
    <source>
        <dbReference type="Proteomes" id="UP001497623"/>
    </source>
</evidence>
<accession>A0AAV2PIT1</accession>
<organism evidence="2 3">
    <name type="scientific">Meganyctiphanes norvegica</name>
    <name type="common">Northern krill</name>
    <name type="synonym">Thysanopoda norvegica</name>
    <dbReference type="NCBI Taxonomy" id="48144"/>
    <lineage>
        <taxon>Eukaryota</taxon>
        <taxon>Metazoa</taxon>
        <taxon>Ecdysozoa</taxon>
        <taxon>Arthropoda</taxon>
        <taxon>Crustacea</taxon>
        <taxon>Multicrustacea</taxon>
        <taxon>Malacostraca</taxon>
        <taxon>Eumalacostraca</taxon>
        <taxon>Eucarida</taxon>
        <taxon>Euphausiacea</taxon>
        <taxon>Euphausiidae</taxon>
        <taxon>Meganyctiphanes</taxon>
    </lineage>
</organism>
<dbReference type="InterPro" id="IPR006631">
    <property type="entry name" value="DM4_12"/>
</dbReference>
<dbReference type="AlphaFoldDB" id="A0AAV2PIT1"/>
<comment type="caution">
    <text evidence="2">The sequence shown here is derived from an EMBL/GenBank/DDBJ whole genome shotgun (WGS) entry which is preliminary data.</text>
</comment>